<sequence length="301" mass="33442">MAARTSSTVTFQATPSNGQATVLPHVEKPGPLIQYLETPLTNISTTPTANPTHKELDKQFGNTKFVFEVGRGRDFATSSWVGKDLLRSVWKDPSSLGNNDGASVKSAMAAHMRECEIIVRLAKEDPKQPETPAALYEIFEYFAGVVTVDEDYFASPEADQGEKMEGEKDVDRYPGVGYSLQRLTVRFLWGSGDWDTLGQVPSSCQHALEPLIGLQKALVTLELEGVDEYFAGRFARGLAEADVEKRYLEGTFVTKEYEDVVKEIIRKGEGEFNWEDGEKPMVARKLVRKTLAFDVGRGCFL</sequence>
<name>A0A517KWA0_9PEZI</name>
<dbReference type="EMBL" id="CP042185">
    <property type="protein sequence ID" value="QDS67656.1"/>
    <property type="molecule type" value="Genomic_DNA"/>
</dbReference>
<evidence type="ECO:0000313" key="1">
    <source>
        <dbReference type="EMBL" id="QDS67656.1"/>
    </source>
</evidence>
<dbReference type="AlphaFoldDB" id="A0A517KWA0"/>
<proteinExistence type="predicted"/>
<dbReference type="OrthoDB" id="10507386at2759"/>
<dbReference type="Proteomes" id="UP000316270">
    <property type="component" value="Chromosome 1"/>
</dbReference>
<keyword evidence="2" id="KW-1185">Reference proteome</keyword>
<accession>A0A517KWA0</accession>
<reference evidence="1 2" key="1">
    <citation type="submission" date="2019-07" db="EMBL/GenBank/DDBJ databases">
        <title>Finished genome of Venturia effusa.</title>
        <authorList>
            <person name="Young C.A."/>
            <person name="Cox M.P."/>
            <person name="Ganley A.R.D."/>
            <person name="David W.J."/>
        </authorList>
    </citation>
    <scope>NUCLEOTIDE SEQUENCE [LARGE SCALE GENOMIC DNA]</scope>
    <source>
        <strain evidence="2">albino</strain>
    </source>
</reference>
<evidence type="ECO:0000313" key="2">
    <source>
        <dbReference type="Proteomes" id="UP000316270"/>
    </source>
</evidence>
<protein>
    <submittedName>
        <fullName evidence="1">Uncharacterized protein</fullName>
    </submittedName>
</protein>
<organism evidence="1 2">
    <name type="scientific">Venturia effusa</name>
    <dbReference type="NCBI Taxonomy" id="50376"/>
    <lineage>
        <taxon>Eukaryota</taxon>
        <taxon>Fungi</taxon>
        <taxon>Dikarya</taxon>
        <taxon>Ascomycota</taxon>
        <taxon>Pezizomycotina</taxon>
        <taxon>Dothideomycetes</taxon>
        <taxon>Pleosporomycetidae</taxon>
        <taxon>Venturiales</taxon>
        <taxon>Venturiaceae</taxon>
        <taxon>Venturia</taxon>
    </lineage>
</organism>
<gene>
    <name evidence="1" type="ORF">FKW77_004813</name>
</gene>